<reference evidence="1 2" key="1">
    <citation type="submission" date="2020-03" db="EMBL/GenBank/DDBJ databases">
        <title>Variable regions in the genome of staphylococcal bacteriophage Twort.</title>
        <authorList>
            <person name="Glowacka-Rutkowska A."/>
            <person name="Gawor J."/>
            <person name="Lobocka M."/>
        </authorList>
    </citation>
    <scope>NUCLEOTIDE SEQUENCE [LARGE SCALE GENOMIC DNA]</scope>
</reference>
<dbReference type="Proteomes" id="UP000503318">
    <property type="component" value="Segment"/>
</dbReference>
<organism evidence="1 2">
    <name type="scientific">Staphylococcus phage Twort (strain DSM 17442 / HER 48)</name>
    <name type="common">Bacteriophage Twort</name>
    <dbReference type="NCBI Taxonomy" id="2908167"/>
    <lineage>
        <taxon>Viruses</taxon>
        <taxon>Duplodnaviria</taxon>
        <taxon>Heunggongvirae</taxon>
        <taxon>Uroviricota</taxon>
        <taxon>Caudoviricetes</taxon>
        <taxon>Herelleviridae</taxon>
        <taxon>Twortvirinae</taxon>
        <taxon>Twortvirus</taxon>
        <taxon>Twortvirus twort</taxon>
    </lineage>
</organism>
<dbReference type="KEGG" id="vg:5130363"/>
<accession>A0A6H0X582</accession>
<sequence length="155" mass="18750">MDDKLQYLINELKQELEEEKMLENKIKNNDYNLDSILPFETNDLNYENSYKRKQGKFLIKILEHNKIKLSRYNTLFLEYTDFGYDLFFTYKEVYYRYSIMQGQGTEEGITIVDKKYNDYYMDLRKQKVVNSNGNKITTITKIKTYIKILHKVKKG</sequence>
<evidence type="ECO:0000313" key="2">
    <source>
        <dbReference type="Proteomes" id="UP000503318"/>
    </source>
</evidence>
<evidence type="ECO:0000313" key="1">
    <source>
        <dbReference type="EMBL" id="QIW89063.1"/>
    </source>
</evidence>
<organismHost>
    <name type="scientific">Twortvirus twort</name>
    <dbReference type="NCBI Taxonomy" id="55510"/>
</organismHost>
<name>A0A6H0X582_BPTWO</name>
<protein>
    <submittedName>
        <fullName evidence="1">Uncharacterized protein</fullName>
    </submittedName>
</protein>
<proteinExistence type="predicted"/>
<dbReference type="EMBL" id="MT151386">
    <property type="protein sequence ID" value="QIW89063.1"/>
    <property type="molecule type" value="Genomic_DNA"/>
</dbReference>
<gene>
    <name evidence="1" type="ORF">TwortDSMZ_058</name>
</gene>
<dbReference type="RefSeq" id="YP_238704.1">
    <property type="nucleotide sequence ID" value="NC_007021.1"/>
</dbReference>